<feature type="domain" description="Peptidase S1" evidence="6">
    <location>
        <begin position="119"/>
        <end position="388"/>
    </location>
</feature>
<dbReference type="CDD" id="cd00190">
    <property type="entry name" value="Tryp_SPc"/>
    <property type="match status" value="1"/>
</dbReference>
<dbReference type="GO" id="GO:0006508">
    <property type="term" value="P:proteolysis"/>
    <property type="evidence" value="ECO:0007669"/>
    <property type="project" value="UniProtKB-KW"/>
</dbReference>
<dbReference type="GO" id="GO:0005576">
    <property type="term" value="C:extracellular region"/>
    <property type="evidence" value="ECO:0007669"/>
    <property type="project" value="UniProtKB-SubCell"/>
</dbReference>
<dbReference type="AlphaFoldDB" id="A0A0A9X5Z2"/>
<sequence>MLLLYRPLFDLVIYDQCSSIPSEVMACRKIQWITVVITILVAHSPIEAFQGFLGYPSSSGGYPSWGSTNLPSEPWWKNMRRTSRTGVNSLKAPAYSPGQFSAGPQYCGTSPSDPFSDRIVGGVEVVPHEFPWVAKLFHDKAFHCGAALISDRYLLTAGHCVTSHIEGTSTEPRSRRGDTINYEVKDPKDFIVELGSHKLKEKSGDVVRKKVIRIILNSEYDVFASDDIMLQSNDLAILKINPVVFSDIVSPICLPMMNARVRDGAKLIVAGWGSTLTETLQDPTTKLPDALQKAFLTKISHRECKKNPYIGSHLTKINQMGEREIFCMIGNNQDSCRGDSGGPAILRTPQGYVVAGLVSWGLGCNQKNYPAAYTQVSSYMDYILENTRDGKFLPHKP</sequence>
<dbReference type="Pfam" id="PF00089">
    <property type="entry name" value="Trypsin"/>
    <property type="match status" value="1"/>
</dbReference>
<protein>
    <submittedName>
        <fullName evidence="7">Transmembrane protease serine 9</fullName>
    </submittedName>
</protein>
<accession>A0A0A9X5Z2</accession>
<evidence type="ECO:0000313" key="8">
    <source>
        <dbReference type="EMBL" id="JAQ07253.1"/>
    </source>
</evidence>
<evidence type="ECO:0000256" key="5">
    <source>
        <dbReference type="ARBA" id="ARBA00023180"/>
    </source>
</evidence>
<keyword evidence="3" id="KW-0732">Signal</keyword>
<dbReference type="InterPro" id="IPR001314">
    <property type="entry name" value="Peptidase_S1A"/>
</dbReference>
<dbReference type="InterPro" id="IPR001254">
    <property type="entry name" value="Trypsin_dom"/>
</dbReference>
<dbReference type="SMART" id="SM00020">
    <property type="entry name" value="Tryp_SPc"/>
    <property type="match status" value="1"/>
</dbReference>
<dbReference type="FunFam" id="2.40.10.10:FF:000054">
    <property type="entry name" value="Complement C1r subcomponent"/>
    <property type="match status" value="1"/>
</dbReference>
<dbReference type="PANTHER" id="PTHR24253:SF103">
    <property type="entry name" value="TRANSMEMBRANE PROTEASE SERINE 7"/>
    <property type="match status" value="1"/>
</dbReference>
<keyword evidence="2" id="KW-0964">Secreted</keyword>
<dbReference type="PRINTS" id="PR00722">
    <property type="entry name" value="CHYMOTRYPSIN"/>
</dbReference>
<reference evidence="7" key="1">
    <citation type="journal article" date="2014" name="PLoS ONE">
        <title>Transcriptome-Based Identification of ABC Transporters in the Western Tarnished Plant Bug Lygus hesperus.</title>
        <authorList>
            <person name="Hull J.J."/>
            <person name="Chaney K."/>
            <person name="Geib S.M."/>
            <person name="Fabrick J.A."/>
            <person name="Brent C.S."/>
            <person name="Walsh D."/>
            <person name="Lavine L.C."/>
        </authorList>
    </citation>
    <scope>NUCLEOTIDE SEQUENCE</scope>
</reference>
<name>A0A0A9X5Z2_LYGHE</name>
<reference evidence="8" key="3">
    <citation type="journal article" date="2016" name="Gigascience">
        <title>De novo construction of an expanded transcriptome assembly for the western tarnished plant bug, Lygus hesperus.</title>
        <authorList>
            <person name="Tassone E.E."/>
            <person name="Geib S.M."/>
            <person name="Hall B."/>
            <person name="Fabrick J.A."/>
            <person name="Brent C.S."/>
            <person name="Hull J.J."/>
        </authorList>
    </citation>
    <scope>NUCLEOTIDE SEQUENCE</scope>
</reference>
<keyword evidence="4" id="KW-1015">Disulfide bond</keyword>
<dbReference type="Gene3D" id="2.40.10.10">
    <property type="entry name" value="Trypsin-like serine proteases"/>
    <property type="match status" value="1"/>
</dbReference>
<evidence type="ECO:0000313" key="7">
    <source>
        <dbReference type="EMBL" id="JAG15066.1"/>
    </source>
</evidence>
<keyword evidence="7" id="KW-0378">Hydrolase</keyword>
<evidence type="ECO:0000256" key="2">
    <source>
        <dbReference type="ARBA" id="ARBA00022525"/>
    </source>
</evidence>
<dbReference type="PANTHER" id="PTHR24253">
    <property type="entry name" value="TRANSMEMBRANE PROTEASE SERINE"/>
    <property type="match status" value="1"/>
</dbReference>
<reference evidence="7" key="2">
    <citation type="submission" date="2014-07" db="EMBL/GenBank/DDBJ databases">
        <authorList>
            <person name="Hull J."/>
        </authorList>
    </citation>
    <scope>NUCLEOTIDE SEQUENCE</scope>
</reference>
<organism evidence="7">
    <name type="scientific">Lygus hesperus</name>
    <name type="common">Western plant bug</name>
    <dbReference type="NCBI Taxonomy" id="30085"/>
    <lineage>
        <taxon>Eukaryota</taxon>
        <taxon>Metazoa</taxon>
        <taxon>Ecdysozoa</taxon>
        <taxon>Arthropoda</taxon>
        <taxon>Hexapoda</taxon>
        <taxon>Insecta</taxon>
        <taxon>Pterygota</taxon>
        <taxon>Neoptera</taxon>
        <taxon>Paraneoptera</taxon>
        <taxon>Hemiptera</taxon>
        <taxon>Heteroptera</taxon>
        <taxon>Panheteroptera</taxon>
        <taxon>Cimicomorpha</taxon>
        <taxon>Miridae</taxon>
        <taxon>Mirini</taxon>
        <taxon>Lygus</taxon>
    </lineage>
</organism>
<dbReference type="EMBL" id="GBHO01028538">
    <property type="protein sequence ID" value="JAG15066.1"/>
    <property type="molecule type" value="Transcribed_RNA"/>
</dbReference>
<dbReference type="EMBL" id="GDHC01011376">
    <property type="protein sequence ID" value="JAQ07253.1"/>
    <property type="molecule type" value="Transcribed_RNA"/>
</dbReference>
<evidence type="ECO:0000259" key="6">
    <source>
        <dbReference type="PROSITE" id="PS50240"/>
    </source>
</evidence>
<keyword evidence="7" id="KW-0472">Membrane</keyword>
<keyword evidence="5" id="KW-0325">Glycoprotein</keyword>
<evidence type="ECO:0000256" key="1">
    <source>
        <dbReference type="ARBA" id="ARBA00004613"/>
    </source>
</evidence>
<dbReference type="PROSITE" id="PS00134">
    <property type="entry name" value="TRYPSIN_HIS"/>
    <property type="match status" value="1"/>
</dbReference>
<evidence type="ECO:0000256" key="3">
    <source>
        <dbReference type="ARBA" id="ARBA00022729"/>
    </source>
</evidence>
<gene>
    <name evidence="7" type="primary">Tmprss9_2</name>
    <name evidence="8" type="synonym">Tmprss9_1</name>
    <name evidence="7" type="ORF">CM83_14080</name>
    <name evidence="8" type="ORF">g.31059</name>
</gene>
<keyword evidence="7" id="KW-0812">Transmembrane</keyword>
<dbReference type="InterPro" id="IPR009003">
    <property type="entry name" value="Peptidase_S1_PA"/>
</dbReference>
<evidence type="ECO:0000256" key="4">
    <source>
        <dbReference type="ARBA" id="ARBA00023157"/>
    </source>
</evidence>
<dbReference type="PROSITE" id="PS50240">
    <property type="entry name" value="TRYPSIN_DOM"/>
    <property type="match status" value="1"/>
</dbReference>
<proteinExistence type="predicted"/>
<keyword evidence="7" id="KW-0645">Protease</keyword>
<comment type="subcellular location">
    <subcellularLocation>
        <location evidence="1">Secreted</location>
    </subcellularLocation>
</comment>
<dbReference type="InterPro" id="IPR043504">
    <property type="entry name" value="Peptidase_S1_PA_chymotrypsin"/>
</dbReference>
<dbReference type="GO" id="GO:0004252">
    <property type="term" value="F:serine-type endopeptidase activity"/>
    <property type="evidence" value="ECO:0007669"/>
    <property type="project" value="InterPro"/>
</dbReference>
<dbReference type="SUPFAM" id="SSF50494">
    <property type="entry name" value="Trypsin-like serine proteases"/>
    <property type="match status" value="1"/>
</dbReference>
<dbReference type="InterPro" id="IPR018114">
    <property type="entry name" value="TRYPSIN_HIS"/>
</dbReference>